<accession>A0A9E6ZN29</accession>
<dbReference type="EMBL" id="CP080467">
    <property type="protein sequence ID" value="UNO50051.1"/>
    <property type="molecule type" value="Genomic_DNA"/>
</dbReference>
<gene>
    <name evidence="1" type="ORF">K1I37_06055</name>
</gene>
<reference evidence="2" key="1">
    <citation type="journal article" date="2022" name="G3 (Bethesda)">
        <title>Unveiling the complete genome sequence of Alicyclobacillus acidoterrestris DSM 3922T, a taint-producing strain.</title>
        <authorList>
            <person name="Leonardo I.C."/>
            <person name="Barreto Crespo M.T."/>
            <person name="Gaspar F.B."/>
        </authorList>
    </citation>
    <scope>NUCLEOTIDE SEQUENCE [LARGE SCALE GENOMIC DNA]</scope>
    <source>
        <strain evidence="2">DSM 3922</strain>
    </source>
</reference>
<evidence type="ECO:0000313" key="2">
    <source>
        <dbReference type="Proteomes" id="UP000829401"/>
    </source>
</evidence>
<organism evidence="1 2">
    <name type="scientific">Alicyclobacillus acidoterrestris (strain ATCC 49025 / DSM 3922 / CIP 106132 / NCIMB 13137 / GD3B)</name>
    <dbReference type="NCBI Taxonomy" id="1356854"/>
    <lineage>
        <taxon>Bacteria</taxon>
        <taxon>Bacillati</taxon>
        <taxon>Bacillota</taxon>
        <taxon>Bacilli</taxon>
        <taxon>Bacillales</taxon>
        <taxon>Alicyclobacillaceae</taxon>
        <taxon>Alicyclobacillus</taxon>
    </lineage>
</organism>
<accession>T0CU49</accession>
<proteinExistence type="predicted"/>
<dbReference type="KEGG" id="aaco:K1I37_06055"/>
<evidence type="ECO:0000313" key="1">
    <source>
        <dbReference type="EMBL" id="UNO50051.1"/>
    </source>
</evidence>
<name>T0CU49_ALIAG</name>
<keyword evidence="2" id="KW-1185">Reference proteome</keyword>
<dbReference type="AlphaFoldDB" id="T0CU49"/>
<dbReference type="STRING" id="1356854.N007_14100"/>
<protein>
    <submittedName>
        <fullName evidence="1">Uncharacterized protein</fullName>
    </submittedName>
</protein>
<sequence length="160" mass="18462">MNRAKTFHADSQWMTGDIDSKYLVEMQIDFHELKRSMQSLSGVLMLVQLKATTEATQLLMVLKETGNWLAETFEHLSQVSHGGRFEDFRRVCVNVCTSLQSVHRELVEWVQQRGMEARHQAIHKMLLRLQYAHQQLKRASSFSPAFEMVSLNTSCACAHH</sequence>
<dbReference type="RefSeq" id="WP_021297978.1">
    <property type="nucleotide sequence ID" value="NZ_AURB01000165.1"/>
</dbReference>
<dbReference type="Proteomes" id="UP000829401">
    <property type="component" value="Chromosome"/>
</dbReference>